<accession>A0AAV8XJX1</accession>
<evidence type="ECO:0000313" key="1">
    <source>
        <dbReference type="EMBL" id="KAJ8938724.1"/>
    </source>
</evidence>
<reference evidence="1" key="1">
    <citation type="journal article" date="2023" name="Insect Mol. Biol.">
        <title>Genome sequencing provides insights into the evolution of gene families encoding plant cell wall-degrading enzymes in longhorned beetles.</title>
        <authorList>
            <person name="Shin N.R."/>
            <person name="Okamura Y."/>
            <person name="Kirsch R."/>
            <person name="Pauchet Y."/>
        </authorList>
    </citation>
    <scope>NUCLEOTIDE SEQUENCE</scope>
    <source>
        <strain evidence="1">AMC_N1</strain>
    </source>
</reference>
<gene>
    <name evidence="1" type="ORF">NQ318_005578</name>
</gene>
<dbReference type="EMBL" id="JAPWTK010000538">
    <property type="protein sequence ID" value="KAJ8938724.1"/>
    <property type="molecule type" value="Genomic_DNA"/>
</dbReference>
<evidence type="ECO:0000313" key="2">
    <source>
        <dbReference type="Proteomes" id="UP001162162"/>
    </source>
</evidence>
<protein>
    <recommendedName>
        <fullName evidence="3">Tektin</fullName>
    </recommendedName>
</protein>
<dbReference type="Proteomes" id="UP001162162">
    <property type="component" value="Unassembled WGS sequence"/>
</dbReference>
<organism evidence="1 2">
    <name type="scientific">Aromia moschata</name>
    <dbReference type="NCBI Taxonomy" id="1265417"/>
    <lineage>
        <taxon>Eukaryota</taxon>
        <taxon>Metazoa</taxon>
        <taxon>Ecdysozoa</taxon>
        <taxon>Arthropoda</taxon>
        <taxon>Hexapoda</taxon>
        <taxon>Insecta</taxon>
        <taxon>Pterygota</taxon>
        <taxon>Neoptera</taxon>
        <taxon>Endopterygota</taxon>
        <taxon>Coleoptera</taxon>
        <taxon>Polyphaga</taxon>
        <taxon>Cucujiformia</taxon>
        <taxon>Chrysomeloidea</taxon>
        <taxon>Cerambycidae</taxon>
        <taxon>Cerambycinae</taxon>
        <taxon>Callichromatini</taxon>
        <taxon>Aromia</taxon>
    </lineage>
</organism>
<dbReference type="AlphaFoldDB" id="A0AAV8XJX1"/>
<sequence length="78" mass="9045">MKDIDQIALAVEAECNSTVRNNVEKVTRMQDRINEHRVIIIQNLAERNMDSKRHDLGAEPYKCDNAKLIRECNELHLA</sequence>
<evidence type="ECO:0008006" key="3">
    <source>
        <dbReference type="Google" id="ProtNLM"/>
    </source>
</evidence>
<keyword evidence="2" id="KW-1185">Reference proteome</keyword>
<comment type="caution">
    <text evidence="1">The sequence shown here is derived from an EMBL/GenBank/DDBJ whole genome shotgun (WGS) entry which is preliminary data.</text>
</comment>
<name>A0AAV8XJX1_9CUCU</name>
<proteinExistence type="predicted"/>